<keyword evidence="2" id="KW-0560">Oxidoreductase</keyword>
<evidence type="ECO:0000256" key="1">
    <source>
        <dbReference type="ARBA" id="ARBA00008056"/>
    </source>
</evidence>
<dbReference type="InterPro" id="IPR005123">
    <property type="entry name" value="Oxoglu/Fe-dep_dioxygenase_dom"/>
</dbReference>
<dbReference type="GO" id="GO:0044283">
    <property type="term" value="P:small molecule biosynthetic process"/>
    <property type="evidence" value="ECO:0007669"/>
    <property type="project" value="UniProtKB-ARBA"/>
</dbReference>
<dbReference type="GO" id="GO:0016491">
    <property type="term" value="F:oxidoreductase activity"/>
    <property type="evidence" value="ECO:0007669"/>
    <property type="project" value="UniProtKB-KW"/>
</dbReference>
<dbReference type="InterPro" id="IPR026992">
    <property type="entry name" value="DIOX_N"/>
</dbReference>
<dbReference type="EMBL" id="KZ678135">
    <property type="protein sequence ID" value="PSN66904.1"/>
    <property type="molecule type" value="Genomic_DNA"/>
</dbReference>
<dbReference type="InterPro" id="IPR027443">
    <property type="entry name" value="IPNS-like_sf"/>
</dbReference>
<keyword evidence="2" id="KW-0479">Metal-binding</keyword>
<proteinExistence type="inferred from homology"/>
<dbReference type="SUPFAM" id="SSF51197">
    <property type="entry name" value="Clavaminate synthase-like"/>
    <property type="match status" value="1"/>
</dbReference>
<dbReference type="Pfam" id="PF14226">
    <property type="entry name" value="DIOX_N"/>
    <property type="match status" value="1"/>
</dbReference>
<dbReference type="STRING" id="1448308.A0A2T2NNB3"/>
<evidence type="ECO:0000259" key="3">
    <source>
        <dbReference type="PROSITE" id="PS51471"/>
    </source>
</evidence>
<protein>
    <submittedName>
        <fullName evidence="4">Clavaminate synthase-like protein</fullName>
    </submittedName>
</protein>
<dbReference type="Proteomes" id="UP000240883">
    <property type="component" value="Unassembled WGS sequence"/>
</dbReference>
<evidence type="ECO:0000256" key="2">
    <source>
        <dbReference type="RuleBase" id="RU003682"/>
    </source>
</evidence>
<evidence type="ECO:0000313" key="5">
    <source>
        <dbReference type="Proteomes" id="UP000240883"/>
    </source>
</evidence>
<reference evidence="4 5" key="1">
    <citation type="journal article" date="2018" name="Front. Microbiol.">
        <title>Genome-Wide Analysis of Corynespora cassiicola Leaf Fall Disease Putative Effectors.</title>
        <authorList>
            <person name="Lopez D."/>
            <person name="Ribeiro S."/>
            <person name="Label P."/>
            <person name="Fumanal B."/>
            <person name="Venisse J.S."/>
            <person name="Kohler A."/>
            <person name="de Oliveira R.R."/>
            <person name="Labutti K."/>
            <person name="Lipzen A."/>
            <person name="Lail K."/>
            <person name="Bauer D."/>
            <person name="Ohm R.A."/>
            <person name="Barry K.W."/>
            <person name="Spatafora J."/>
            <person name="Grigoriev I.V."/>
            <person name="Martin F.M."/>
            <person name="Pujade-Renaud V."/>
        </authorList>
    </citation>
    <scope>NUCLEOTIDE SEQUENCE [LARGE SCALE GENOMIC DNA]</scope>
    <source>
        <strain evidence="4 5">Philippines</strain>
    </source>
</reference>
<dbReference type="InterPro" id="IPR044861">
    <property type="entry name" value="IPNS-like_FE2OG_OXY"/>
</dbReference>
<comment type="similarity">
    <text evidence="1 2">Belongs to the iron/ascorbate-dependent oxidoreductase family.</text>
</comment>
<gene>
    <name evidence="4" type="ORF">BS50DRAFT_634362</name>
</gene>
<organism evidence="4 5">
    <name type="scientific">Corynespora cassiicola Philippines</name>
    <dbReference type="NCBI Taxonomy" id="1448308"/>
    <lineage>
        <taxon>Eukaryota</taxon>
        <taxon>Fungi</taxon>
        <taxon>Dikarya</taxon>
        <taxon>Ascomycota</taxon>
        <taxon>Pezizomycotina</taxon>
        <taxon>Dothideomycetes</taxon>
        <taxon>Pleosporomycetidae</taxon>
        <taxon>Pleosporales</taxon>
        <taxon>Corynesporascaceae</taxon>
        <taxon>Corynespora</taxon>
    </lineage>
</organism>
<sequence length="391" mass="43309">MSPTPTPTPTPKTFTHIPILPLSAALDPTTKPGFLEDLRDALLNVGFLYLSETGLPEGLVRDVVGECRGFFEGLPQAEKERIEMKNEKSFLGWSRLDNETTAFNPDHREQLDLSTPHPIPRPDAPLYHNLLAPNQWPSPAHVPNFRPVYEEYMRRMSHISTLFTSLIAEAIGLPADAFDKFFDANQQHKLKIVKYPPVDVPDLPAGASEMDRKKWEVKRQGVGPHKDSMLTSYLLQASPQPGLQAQNARGEWIDCTPIDGTLVVAIGQGMEALTDGVCASTTHRVLSPRVGEGPRFSVPFFQGVSYDAKFEAMDVPEAVLRLRDEARKARRDDVEFTFVKGRWGHLGEATLMNRVKSHPDVGERWYPELLAQIRAQQAATASAAAAAATAA</sequence>
<dbReference type="Pfam" id="PF03171">
    <property type="entry name" value="2OG-FeII_Oxy"/>
    <property type="match status" value="1"/>
</dbReference>
<evidence type="ECO:0000313" key="4">
    <source>
        <dbReference type="EMBL" id="PSN66904.1"/>
    </source>
</evidence>
<dbReference type="OrthoDB" id="627829at2759"/>
<dbReference type="GO" id="GO:0046872">
    <property type="term" value="F:metal ion binding"/>
    <property type="evidence" value="ECO:0007669"/>
    <property type="project" value="UniProtKB-KW"/>
</dbReference>
<dbReference type="PANTHER" id="PTHR47990">
    <property type="entry name" value="2-OXOGLUTARATE (2OG) AND FE(II)-DEPENDENT OXYGENASE SUPERFAMILY PROTEIN-RELATED"/>
    <property type="match status" value="1"/>
</dbReference>
<keyword evidence="2" id="KW-0408">Iron</keyword>
<name>A0A2T2NNB3_CORCC</name>
<dbReference type="InterPro" id="IPR050231">
    <property type="entry name" value="Iron_ascorbate_oxido_reductase"/>
</dbReference>
<keyword evidence="5" id="KW-1185">Reference proteome</keyword>
<feature type="domain" description="Fe2OG dioxygenase" evidence="3">
    <location>
        <begin position="186"/>
        <end position="304"/>
    </location>
</feature>
<accession>A0A2T2NNB3</accession>
<dbReference type="PROSITE" id="PS51471">
    <property type="entry name" value="FE2OG_OXY"/>
    <property type="match status" value="1"/>
</dbReference>
<dbReference type="Gene3D" id="2.60.120.330">
    <property type="entry name" value="B-lactam Antibiotic, Isopenicillin N Synthase, Chain"/>
    <property type="match status" value="1"/>
</dbReference>
<dbReference type="AlphaFoldDB" id="A0A2T2NNB3"/>